<dbReference type="AlphaFoldDB" id="A0AAE0LN97"/>
<accession>A0AAE0LN97</accession>
<keyword evidence="2" id="KW-1185">Reference proteome</keyword>
<dbReference type="GeneID" id="87841635"/>
<dbReference type="RefSeq" id="XP_062654952.1">
    <property type="nucleotide sequence ID" value="XM_062804687.1"/>
</dbReference>
<dbReference type="Proteomes" id="UP001278766">
    <property type="component" value="Unassembled WGS sequence"/>
</dbReference>
<gene>
    <name evidence="1" type="ORF">B0H64DRAFT_409031</name>
</gene>
<evidence type="ECO:0000313" key="2">
    <source>
        <dbReference type="Proteomes" id="UP001278766"/>
    </source>
</evidence>
<name>A0AAE0LN97_9PEZI</name>
<sequence>MTHAGKMTAEQDAQAQAHDPFAFSIQLNTEEEDRGFRRENDGDEIQRPDVVDDCCQGLLLMSRIDRIVHGREVKDGSLATLVVFGFRFHGIDENRRFKQAVINVTFQDEQKRERADPEVIALWPNGDFTLGEPTELQVEETDGGEAGGEVQGGVAAATGGGHIVRKWERKLSYKKAERARLTGSIVLDTDIRRFGRNNGFRLTLTEDTKAATGLVTDLRAAVLLRRANDTDRFTATVKITAKAHFAYNVIRGIRDISGLSPRNDPVIFKPGVQYLRPASLGDFLEEKLQANIDEDNLNSGGLGGYAGVLGSTVLATSG</sequence>
<proteinExistence type="predicted"/>
<reference evidence="1" key="2">
    <citation type="submission" date="2023-06" db="EMBL/GenBank/DDBJ databases">
        <authorList>
            <consortium name="Lawrence Berkeley National Laboratory"/>
            <person name="Haridas S."/>
            <person name="Hensen N."/>
            <person name="Bonometti L."/>
            <person name="Westerberg I."/>
            <person name="Brannstrom I.O."/>
            <person name="Guillou S."/>
            <person name="Cros-Aarteil S."/>
            <person name="Calhoun S."/>
            <person name="Kuo A."/>
            <person name="Mondo S."/>
            <person name="Pangilinan J."/>
            <person name="Riley R."/>
            <person name="Labutti K."/>
            <person name="Andreopoulos B."/>
            <person name="Lipzen A."/>
            <person name="Chen C."/>
            <person name="Yanf M."/>
            <person name="Daum C."/>
            <person name="Ng V."/>
            <person name="Clum A."/>
            <person name="Steindorff A."/>
            <person name="Ohm R."/>
            <person name="Martin F."/>
            <person name="Silar P."/>
            <person name="Natvig D."/>
            <person name="Lalanne C."/>
            <person name="Gautier V."/>
            <person name="Ament-Velasquez S.L."/>
            <person name="Kruys A."/>
            <person name="Hutchinson M.I."/>
            <person name="Powell A.J."/>
            <person name="Barry K."/>
            <person name="Miller A.N."/>
            <person name="Grigoriev I.V."/>
            <person name="Debuchy R."/>
            <person name="Gladieux P."/>
            <person name="Thoren M.H."/>
            <person name="Johannesson H."/>
        </authorList>
    </citation>
    <scope>NUCLEOTIDE SEQUENCE</scope>
    <source>
        <strain evidence="1">CBS 168.71</strain>
    </source>
</reference>
<comment type="caution">
    <text evidence="1">The sequence shown here is derived from an EMBL/GenBank/DDBJ whole genome shotgun (WGS) entry which is preliminary data.</text>
</comment>
<reference evidence="1" key="1">
    <citation type="journal article" date="2023" name="Mol. Phylogenet. Evol.">
        <title>Genome-scale phylogeny and comparative genomics of the fungal order Sordariales.</title>
        <authorList>
            <person name="Hensen N."/>
            <person name="Bonometti L."/>
            <person name="Westerberg I."/>
            <person name="Brannstrom I.O."/>
            <person name="Guillou S."/>
            <person name="Cros-Aarteil S."/>
            <person name="Calhoun S."/>
            <person name="Haridas S."/>
            <person name="Kuo A."/>
            <person name="Mondo S."/>
            <person name="Pangilinan J."/>
            <person name="Riley R."/>
            <person name="LaButti K."/>
            <person name="Andreopoulos B."/>
            <person name="Lipzen A."/>
            <person name="Chen C."/>
            <person name="Yan M."/>
            <person name="Daum C."/>
            <person name="Ng V."/>
            <person name="Clum A."/>
            <person name="Steindorff A."/>
            <person name="Ohm R.A."/>
            <person name="Martin F."/>
            <person name="Silar P."/>
            <person name="Natvig D.O."/>
            <person name="Lalanne C."/>
            <person name="Gautier V."/>
            <person name="Ament-Velasquez S.L."/>
            <person name="Kruys A."/>
            <person name="Hutchinson M.I."/>
            <person name="Powell A.J."/>
            <person name="Barry K."/>
            <person name="Miller A.N."/>
            <person name="Grigoriev I.V."/>
            <person name="Debuchy R."/>
            <person name="Gladieux P."/>
            <person name="Hiltunen Thoren M."/>
            <person name="Johannesson H."/>
        </authorList>
    </citation>
    <scope>NUCLEOTIDE SEQUENCE</scope>
    <source>
        <strain evidence="1">CBS 168.71</strain>
    </source>
</reference>
<evidence type="ECO:0000313" key="1">
    <source>
        <dbReference type="EMBL" id="KAK3291438.1"/>
    </source>
</evidence>
<protein>
    <submittedName>
        <fullName evidence="1">Uncharacterized protein</fullName>
    </submittedName>
</protein>
<dbReference type="EMBL" id="JAUEPN010000009">
    <property type="protein sequence ID" value="KAK3291438.1"/>
    <property type="molecule type" value="Genomic_DNA"/>
</dbReference>
<organism evidence="1 2">
    <name type="scientific">Chaetomium fimeti</name>
    <dbReference type="NCBI Taxonomy" id="1854472"/>
    <lineage>
        <taxon>Eukaryota</taxon>
        <taxon>Fungi</taxon>
        <taxon>Dikarya</taxon>
        <taxon>Ascomycota</taxon>
        <taxon>Pezizomycotina</taxon>
        <taxon>Sordariomycetes</taxon>
        <taxon>Sordariomycetidae</taxon>
        <taxon>Sordariales</taxon>
        <taxon>Chaetomiaceae</taxon>
        <taxon>Chaetomium</taxon>
    </lineage>
</organism>